<dbReference type="EMBL" id="CAJEWN010000133">
    <property type="protein sequence ID" value="CAD2167874.1"/>
    <property type="molecule type" value="Genomic_DNA"/>
</dbReference>
<dbReference type="AlphaFoldDB" id="A0A6V7UYY7"/>
<name>A0A6V7UYY7_MELEN</name>
<protein>
    <submittedName>
        <fullName evidence="2">Uncharacterized protein</fullName>
    </submittedName>
</protein>
<feature type="region of interest" description="Disordered" evidence="1">
    <location>
        <begin position="23"/>
        <end position="44"/>
    </location>
</feature>
<sequence>MAEEKINKISVKEGEEEEYLILEEEEEQPLPKPHSQPQPQQQQKILLQKLLSNKPSIPDSKKRILVPPPPLLLKKSMRAHSDLENLLKAGQQIAKRDPGFRRLITGAGSPKSLLKHHYYSPPVSGLGCYFNPIIGEVCSTPLNIIRERHRRKNHFFDGMPKRKDEENNKISAVFGINEEEKEEKEGEIRSRSDTIESGNSSINLNKRKQKCRGASVCELEIVQILANSCENCRSLMFLHNGNNNKGVSCFE</sequence>
<evidence type="ECO:0000256" key="1">
    <source>
        <dbReference type="SAM" id="MobiDB-lite"/>
    </source>
</evidence>
<feature type="compositionally biased region" description="Basic and acidic residues" evidence="1">
    <location>
        <begin position="183"/>
        <end position="194"/>
    </location>
</feature>
<reference evidence="2 3" key="1">
    <citation type="submission" date="2020-08" db="EMBL/GenBank/DDBJ databases">
        <authorList>
            <person name="Koutsovoulos G."/>
            <person name="Danchin GJ E."/>
        </authorList>
    </citation>
    <scope>NUCLEOTIDE SEQUENCE [LARGE SCALE GENOMIC DNA]</scope>
</reference>
<feature type="region of interest" description="Disordered" evidence="1">
    <location>
        <begin position="180"/>
        <end position="200"/>
    </location>
</feature>
<evidence type="ECO:0000313" key="2">
    <source>
        <dbReference type="EMBL" id="CAD2167874.1"/>
    </source>
</evidence>
<gene>
    <name evidence="2" type="ORF">MENT_LOCUS19186</name>
</gene>
<dbReference type="Proteomes" id="UP000580250">
    <property type="component" value="Unassembled WGS sequence"/>
</dbReference>
<comment type="caution">
    <text evidence="2">The sequence shown here is derived from an EMBL/GenBank/DDBJ whole genome shotgun (WGS) entry which is preliminary data.</text>
</comment>
<proteinExistence type="predicted"/>
<organism evidence="2 3">
    <name type="scientific">Meloidogyne enterolobii</name>
    <name type="common">Root-knot nematode worm</name>
    <name type="synonym">Meloidogyne mayaguensis</name>
    <dbReference type="NCBI Taxonomy" id="390850"/>
    <lineage>
        <taxon>Eukaryota</taxon>
        <taxon>Metazoa</taxon>
        <taxon>Ecdysozoa</taxon>
        <taxon>Nematoda</taxon>
        <taxon>Chromadorea</taxon>
        <taxon>Rhabditida</taxon>
        <taxon>Tylenchina</taxon>
        <taxon>Tylenchomorpha</taxon>
        <taxon>Tylenchoidea</taxon>
        <taxon>Meloidogynidae</taxon>
        <taxon>Meloidogyninae</taxon>
        <taxon>Meloidogyne</taxon>
    </lineage>
</organism>
<evidence type="ECO:0000313" key="3">
    <source>
        <dbReference type="Proteomes" id="UP000580250"/>
    </source>
</evidence>
<accession>A0A6V7UYY7</accession>